<keyword evidence="2" id="KW-0732">Signal</keyword>
<accession>A0ABT3CEM8</accession>
<evidence type="ECO:0000256" key="2">
    <source>
        <dbReference type="SAM" id="SignalP"/>
    </source>
</evidence>
<proteinExistence type="predicted"/>
<reference evidence="3 4" key="1">
    <citation type="journal article" date="2022" name="BMC Genomics">
        <title>Comparative genome analysis of mycobacteria focusing on tRNA and non-coding RNA.</title>
        <authorList>
            <person name="Behra P.R.K."/>
            <person name="Pettersson B.M.F."/>
            <person name="Ramesh M."/>
            <person name="Das S."/>
            <person name="Dasgupta S."/>
            <person name="Kirsebom L.A."/>
        </authorList>
    </citation>
    <scope>NUCLEOTIDE SEQUENCE [LARGE SCALE GENOMIC DNA]</scope>
    <source>
        <strain evidence="3 4">DSM 44078</strain>
    </source>
</reference>
<comment type="caution">
    <text evidence="3">The sequence shown here is derived from an EMBL/GenBank/DDBJ whole genome shotgun (WGS) entry which is preliminary data.</text>
</comment>
<feature type="chain" id="PRO_5045919650" description="Protein kinase" evidence="2">
    <location>
        <begin position="33"/>
        <end position="186"/>
    </location>
</feature>
<feature type="region of interest" description="Disordered" evidence="1">
    <location>
        <begin position="131"/>
        <end position="186"/>
    </location>
</feature>
<dbReference type="EMBL" id="JACKTY010000031">
    <property type="protein sequence ID" value="MCV7227930.1"/>
    <property type="molecule type" value="Genomic_DNA"/>
</dbReference>
<keyword evidence="4" id="KW-1185">Reference proteome</keyword>
<evidence type="ECO:0000313" key="4">
    <source>
        <dbReference type="Proteomes" id="UP001526201"/>
    </source>
</evidence>
<feature type="compositionally biased region" description="Low complexity" evidence="1">
    <location>
        <begin position="135"/>
        <end position="162"/>
    </location>
</feature>
<feature type="compositionally biased region" description="Pro residues" evidence="1">
    <location>
        <begin position="163"/>
        <end position="178"/>
    </location>
</feature>
<name>A0ABT3CEM8_9MYCO</name>
<protein>
    <recommendedName>
        <fullName evidence="5">Protein kinase</fullName>
    </recommendedName>
</protein>
<evidence type="ECO:0000256" key="1">
    <source>
        <dbReference type="SAM" id="MobiDB-lite"/>
    </source>
</evidence>
<dbReference type="Proteomes" id="UP001526201">
    <property type="component" value="Unassembled WGS sequence"/>
</dbReference>
<sequence>MSSSVRPSVHLLTVPAAVCAALLALVIPLASAEPGTDSQGFVDSTARCASPDTAAAFGSTATSRVAICATSGGKYTYRGVRIRDGARLILPATQSSSGFVAENDGITYTLTSSALTVSSGSTVIRQEPMLDYHGPQTSTTPSPATSAPATSASSAPTTQPSAKPDPVPNPTPNIPPLPAEVGGSGS</sequence>
<organism evidence="3 4">
    <name type="scientific">Mycolicibacterium komossense</name>
    <dbReference type="NCBI Taxonomy" id="1779"/>
    <lineage>
        <taxon>Bacteria</taxon>
        <taxon>Bacillati</taxon>
        <taxon>Actinomycetota</taxon>
        <taxon>Actinomycetes</taxon>
        <taxon>Mycobacteriales</taxon>
        <taxon>Mycobacteriaceae</taxon>
        <taxon>Mycolicibacterium</taxon>
    </lineage>
</organism>
<evidence type="ECO:0000313" key="3">
    <source>
        <dbReference type="EMBL" id="MCV7227930.1"/>
    </source>
</evidence>
<evidence type="ECO:0008006" key="5">
    <source>
        <dbReference type="Google" id="ProtNLM"/>
    </source>
</evidence>
<feature type="signal peptide" evidence="2">
    <location>
        <begin position="1"/>
        <end position="32"/>
    </location>
</feature>
<dbReference type="RefSeq" id="WP_264068975.1">
    <property type="nucleotide sequence ID" value="NZ_JACKTY010000031.1"/>
</dbReference>
<gene>
    <name evidence="3" type="ORF">H7J73_18100</name>
</gene>